<dbReference type="PANTHER" id="PTHR43685:SF2">
    <property type="entry name" value="GLYCOSYLTRANSFERASE 2-LIKE DOMAIN-CONTAINING PROTEIN"/>
    <property type="match status" value="1"/>
</dbReference>
<sequence length="325" mass="37689">MKKYNKNIHYLKKKPAISVLIATKDRAAHLKSCLLSILHNNFSSYEIIVVDQSHNNQSDKIVQLINNQRIQYIKTYATGKSSALNIGLSVASGDIITFTDDDCVVHKNWLNTIHNWLNNHSDIEGVFGSSLPFNKEKKPYTVCAATFFLKKEIVIRNPYSIHYKSLGLGNNMSLRKKLIQQIGNFTHWLGTGTVGLAGEDSDYIYRILNQGYSLGYNPKIIIYHNKWLPQKEEQMLQGRYSRGAVAFSFFHMLNKHINIYIYIKDRIQNRVIAKMHNLLKLLIHIRLKQFYGQKNEITYIVYEIYNILYGIGVATYMFIKKHSYN</sequence>
<dbReference type="GO" id="GO:0016740">
    <property type="term" value="F:transferase activity"/>
    <property type="evidence" value="ECO:0007669"/>
    <property type="project" value="UniProtKB-KW"/>
</dbReference>
<keyword evidence="3" id="KW-0808">Transferase</keyword>
<dbReference type="Gene3D" id="3.90.550.10">
    <property type="entry name" value="Spore Coat Polysaccharide Biosynthesis Protein SpsA, Chain A"/>
    <property type="match status" value="1"/>
</dbReference>
<dbReference type="InterPro" id="IPR001173">
    <property type="entry name" value="Glyco_trans_2-like"/>
</dbReference>
<evidence type="ECO:0000313" key="3">
    <source>
        <dbReference type="EMBL" id="KKT37605.1"/>
    </source>
</evidence>
<accession>A0A0G1GSP9</accession>
<evidence type="ECO:0000256" key="1">
    <source>
        <dbReference type="SAM" id="Phobius"/>
    </source>
</evidence>
<name>A0A0G1GSP9_9BACT</name>
<keyword evidence="1" id="KW-0472">Membrane</keyword>
<keyword evidence="1" id="KW-1133">Transmembrane helix</keyword>
<comment type="caution">
    <text evidence="3">The sequence shown here is derived from an EMBL/GenBank/DDBJ whole genome shotgun (WGS) entry which is preliminary data.</text>
</comment>
<feature type="domain" description="Glycosyltransferase 2-like" evidence="2">
    <location>
        <begin position="18"/>
        <end position="122"/>
    </location>
</feature>
<keyword evidence="1" id="KW-0812">Transmembrane</keyword>
<reference evidence="3 4" key="1">
    <citation type="journal article" date="2015" name="Nature">
        <title>rRNA introns, odd ribosomes, and small enigmatic genomes across a large radiation of phyla.</title>
        <authorList>
            <person name="Brown C.T."/>
            <person name="Hug L.A."/>
            <person name="Thomas B.C."/>
            <person name="Sharon I."/>
            <person name="Castelle C.J."/>
            <person name="Singh A."/>
            <person name="Wilkins M.J."/>
            <person name="Williams K.H."/>
            <person name="Banfield J.F."/>
        </authorList>
    </citation>
    <scope>NUCLEOTIDE SEQUENCE [LARGE SCALE GENOMIC DNA]</scope>
</reference>
<dbReference type="CDD" id="cd00761">
    <property type="entry name" value="Glyco_tranf_GTA_type"/>
    <property type="match status" value="1"/>
</dbReference>
<dbReference type="InterPro" id="IPR029044">
    <property type="entry name" value="Nucleotide-diphossugar_trans"/>
</dbReference>
<proteinExistence type="predicted"/>
<feature type="transmembrane region" description="Helical" evidence="1">
    <location>
        <begin position="299"/>
        <end position="319"/>
    </location>
</feature>
<dbReference type="AlphaFoldDB" id="A0A0G1GSP9"/>
<dbReference type="SUPFAM" id="SSF53448">
    <property type="entry name" value="Nucleotide-diphospho-sugar transferases"/>
    <property type="match status" value="1"/>
</dbReference>
<protein>
    <submittedName>
        <fullName evidence="3">Glycosyl transferase family 2</fullName>
    </submittedName>
</protein>
<dbReference type="Proteomes" id="UP000034617">
    <property type="component" value="Unassembled WGS sequence"/>
</dbReference>
<organism evidence="3 4">
    <name type="scientific">Candidatus Gottesmanbacteria bacterium GW2011_GWB1_44_11c</name>
    <dbReference type="NCBI Taxonomy" id="1618447"/>
    <lineage>
        <taxon>Bacteria</taxon>
        <taxon>Candidatus Gottesmaniibacteriota</taxon>
    </lineage>
</organism>
<gene>
    <name evidence="3" type="ORF">UW22_C0022G0010</name>
</gene>
<dbReference type="PANTHER" id="PTHR43685">
    <property type="entry name" value="GLYCOSYLTRANSFERASE"/>
    <property type="match status" value="1"/>
</dbReference>
<dbReference type="EMBL" id="LCHM01000022">
    <property type="protein sequence ID" value="KKT37605.1"/>
    <property type="molecule type" value="Genomic_DNA"/>
</dbReference>
<dbReference type="Pfam" id="PF00535">
    <property type="entry name" value="Glycos_transf_2"/>
    <property type="match status" value="1"/>
</dbReference>
<evidence type="ECO:0000313" key="4">
    <source>
        <dbReference type="Proteomes" id="UP000034617"/>
    </source>
</evidence>
<evidence type="ECO:0000259" key="2">
    <source>
        <dbReference type="Pfam" id="PF00535"/>
    </source>
</evidence>
<dbReference type="InterPro" id="IPR050834">
    <property type="entry name" value="Glycosyltransf_2"/>
</dbReference>